<comment type="caution">
    <text evidence="2">The sequence shown here is derived from an EMBL/GenBank/DDBJ whole genome shotgun (WGS) entry which is preliminary data.</text>
</comment>
<evidence type="ECO:0000313" key="2">
    <source>
        <dbReference type="EMBL" id="MBW3083354.1"/>
    </source>
</evidence>
<organism evidence="2 3">
    <name type="scientific">Bifidobacterium phasiani</name>
    <dbReference type="NCBI Taxonomy" id="2834431"/>
    <lineage>
        <taxon>Bacteria</taxon>
        <taxon>Bacillati</taxon>
        <taxon>Actinomycetota</taxon>
        <taxon>Actinomycetes</taxon>
        <taxon>Bifidobacteriales</taxon>
        <taxon>Bifidobacteriaceae</taxon>
        <taxon>Bifidobacterium</taxon>
    </lineage>
</organism>
<dbReference type="Proteomes" id="UP000812844">
    <property type="component" value="Unassembled WGS sequence"/>
</dbReference>
<dbReference type="EMBL" id="JAHBBD010000019">
    <property type="protein sequence ID" value="MBW3083354.1"/>
    <property type="molecule type" value="Genomic_DNA"/>
</dbReference>
<accession>A0ABS6WB97</accession>
<dbReference type="Pfam" id="PF14534">
    <property type="entry name" value="DUF4440"/>
    <property type="match status" value="1"/>
</dbReference>
<dbReference type="RefSeq" id="WP_219082397.1">
    <property type="nucleotide sequence ID" value="NZ_JAHBBD010000019.1"/>
</dbReference>
<dbReference type="InterPro" id="IPR027843">
    <property type="entry name" value="DUF4440"/>
</dbReference>
<reference evidence="2 3" key="1">
    <citation type="submission" date="2021-05" db="EMBL/GenBank/DDBJ databases">
        <title>Phylogenetic classification of ten novel species belonging to the genus Bifidobacterium comprising B. colchicus sp. nov., B. abeli sp. nov., B. bicoloris sp. nov., B. guerezis sp. nov., B. rosaliae sp. nov., B. santillanensis sp. nov., B. argentati sp. nov., B. amazzoni sp. nov., B. pluviali sp. nov., and B. pinnaculum sp. nov.</title>
        <authorList>
            <person name="Lugli G.A."/>
            <person name="Ruiz Garcia L."/>
            <person name="Margolles A."/>
            <person name="Ventura M."/>
        </authorList>
    </citation>
    <scope>NUCLEOTIDE SEQUENCE [LARGE SCALE GENOMIC DNA]</scope>
    <source>
        <strain evidence="2 3">6T3</strain>
    </source>
</reference>
<gene>
    <name evidence="2" type="ORF">KIH73_08255</name>
</gene>
<evidence type="ECO:0000313" key="3">
    <source>
        <dbReference type="Proteomes" id="UP000812844"/>
    </source>
</evidence>
<protein>
    <submittedName>
        <fullName evidence="2">Nuclear transport factor 2 family protein</fullName>
    </submittedName>
</protein>
<evidence type="ECO:0000259" key="1">
    <source>
        <dbReference type="Pfam" id="PF14534"/>
    </source>
</evidence>
<proteinExistence type="predicted"/>
<feature type="domain" description="DUF4440" evidence="1">
    <location>
        <begin position="16"/>
        <end position="114"/>
    </location>
</feature>
<name>A0ABS6WB97_9BIFI</name>
<sequence>MTDLSDDATYLMLGDAMVKAMTAADAGALREICDDGYTLTHMTGRVQSAAEWIGDVASGAMACHHVDVVSADVARDGDTGAPTLVMRLRVKATIWGVRGTWNLRLDSTFRERNGSVRFAETVAGTW</sequence>
<keyword evidence="3" id="KW-1185">Reference proteome</keyword>